<feature type="transmembrane region" description="Helical" evidence="1">
    <location>
        <begin position="138"/>
        <end position="162"/>
    </location>
</feature>
<dbReference type="EMBL" id="DTFF01000048">
    <property type="protein sequence ID" value="HGI87902.1"/>
    <property type="molecule type" value="Genomic_DNA"/>
</dbReference>
<keyword evidence="1" id="KW-1133">Transmembrane helix</keyword>
<name>A0A7C4FBM5_9CREN</name>
<dbReference type="AlphaFoldDB" id="A0A7C4FBM5"/>
<feature type="transmembrane region" description="Helical" evidence="1">
    <location>
        <begin position="62"/>
        <end position="86"/>
    </location>
</feature>
<keyword evidence="1" id="KW-0812">Transmembrane</keyword>
<protein>
    <submittedName>
        <fullName evidence="2">Uncharacterized protein</fullName>
    </submittedName>
</protein>
<proteinExistence type="predicted"/>
<evidence type="ECO:0000256" key="1">
    <source>
        <dbReference type="SAM" id="Phobius"/>
    </source>
</evidence>
<organism evidence="2">
    <name type="scientific">Ignisphaera aggregans</name>
    <dbReference type="NCBI Taxonomy" id="334771"/>
    <lineage>
        <taxon>Archaea</taxon>
        <taxon>Thermoproteota</taxon>
        <taxon>Thermoprotei</taxon>
        <taxon>Desulfurococcales</taxon>
        <taxon>Desulfurococcaceae</taxon>
        <taxon>Ignisphaera</taxon>
    </lineage>
</organism>
<keyword evidence="1" id="KW-0472">Membrane</keyword>
<feature type="transmembrane region" description="Helical" evidence="1">
    <location>
        <begin position="231"/>
        <end position="255"/>
    </location>
</feature>
<gene>
    <name evidence="2" type="ORF">ENV14_05910</name>
</gene>
<reference evidence="2" key="1">
    <citation type="journal article" date="2020" name="mSystems">
        <title>Genome- and Community-Level Interaction Insights into Carbon Utilization and Element Cycling Functions of Hydrothermarchaeota in Hydrothermal Sediment.</title>
        <authorList>
            <person name="Zhou Z."/>
            <person name="Liu Y."/>
            <person name="Xu W."/>
            <person name="Pan J."/>
            <person name="Luo Z.H."/>
            <person name="Li M."/>
        </authorList>
    </citation>
    <scope>NUCLEOTIDE SEQUENCE [LARGE SCALE GENOMIC DNA]</scope>
    <source>
        <strain evidence="2">SpSt-732</strain>
    </source>
</reference>
<feature type="transmembrane region" description="Helical" evidence="1">
    <location>
        <begin position="12"/>
        <end position="33"/>
    </location>
</feature>
<evidence type="ECO:0000313" key="2">
    <source>
        <dbReference type="EMBL" id="HGI87902.1"/>
    </source>
</evidence>
<feature type="transmembrane region" description="Helical" evidence="1">
    <location>
        <begin position="98"/>
        <end position="118"/>
    </location>
</feature>
<sequence>MALSSGILRLIYVAVVATLLAHMLIVSSCVWWWEVYKLNVDWKRHVEVPVPSMLYIFHAPSWFWVDLVITVITFSSFATILVFVRILAKSLSLSSKGLILATVLYHTLLLANWVWYEIFRANVSVKDKLSPDSLTHNFLVWGDALYIVTNIAAFLAIAVLISRAALPRIEHPLATGKRCLHSILWISMTVEIYILVLIASFIWFNILIYTARERLTAWAFPSPFYLWSPPIHLWATLAYMVTLTVFAIVIGVVSYKEIKACRA</sequence>
<feature type="transmembrane region" description="Helical" evidence="1">
    <location>
        <begin position="183"/>
        <end position="211"/>
    </location>
</feature>
<comment type="caution">
    <text evidence="2">The sequence shown here is derived from an EMBL/GenBank/DDBJ whole genome shotgun (WGS) entry which is preliminary data.</text>
</comment>
<accession>A0A7C4FBM5</accession>